<dbReference type="Pfam" id="PF00672">
    <property type="entry name" value="HAMP"/>
    <property type="match status" value="1"/>
</dbReference>
<evidence type="ECO:0000256" key="5">
    <source>
        <dbReference type="SAM" id="Phobius"/>
    </source>
</evidence>
<evidence type="ECO:0000256" key="2">
    <source>
        <dbReference type="ARBA" id="ARBA00029447"/>
    </source>
</evidence>
<dbReference type="AlphaFoldDB" id="A0A7R7EHL9"/>
<dbReference type="Pfam" id="PF00015">
    <property type="entry name" value="MCPsignal"/>
    <property type="match status" value="1"/>
</dbReference>
<dbReference type="EMBL" id="AP024169">
    <property type="protein sequence ID" value="BCN28890.1"/>
    <property type="molecule type" value="Genomic_DNA"/>
</dbReference>
<evidence type="ECO:0000259" key="6">
    <source>
        <dbReference type="PROSITE" id="PS50111"/>
    </source>
</evidence>
<dbReference type="InterPro" id="IPR004089">
    <property type="entry name" value="MCPsignal_dom"/>
</dbReference>
<dbReference type="PROSITE" id="PS50885">
    <property type="entry name" value="HAMP"/>
    <property type="match status" value="1"/>
</dbReference>
<dbReference type="Gene3D" id="1.10.287.950">
    <property type="entry name" value="Methyl-accepting chemotaxis protein"/>
    <property type="match status" value="1"/>
</dbReference>
<keyword evidence="5" id="KW-0812">Transmembrane</keyword>
<proteinExistence type="inferred from homology"/>
<evidence type="ECO:0000256" key="3">
    <source>
        <dbReference type="PROSITE-ProRule" id="PRU00284"/>
    </source>
</evidence>
<dbReference type="PANTHER" id="PTHR32089">
    <property type="entry name" value="METHYL-ACCEPTING CHEMOTAXIS PROTEIN MCPB"/>
    <property type="match status" value="1"/>
</dbReference>
<reference evidence="8 9" key="1">
    <citation type="submission" date="2020-11" db="EMBL/GenBank/DDBJ databases">
        <title>Draft genome sequencing of a Lachnospiraceae strain isolated from anoxic soil subjected to BSD treatment.</title>
        <authorList>
            <person name="Uek A."/>
            <person name="Tonouchi A."/>
        </authorList>
    </citation>
    <scope>NUCLEOTIDE SEQUENCE [LARGE SCALE GENOMIC DNA]</scope>
    <source>
        <strain evidence="8 9">TB5</strain>
    </source>
</reference>
<dbReference type="Gene3D" id="6.10.340.10">
    <property type="match status" value="1"/>
</dbReference>
<gene>
    <name evidence="8" type="ORF">bsdtb5_01850</name>
</gene>
<evidence type="ECO:0000313" key="8">
    <source>
        <dbReference type="EMBL" id="BCN28890.1"/>
    </source>
</evidence>
<keyword evidence="5" id="KW-1133">Transmembrane helix</keyword>
<organism evidence="8 9">
    <name type="scientific">Anaeromicropila herbilytica</name>
    <dbReference type="NCBI Taxonomy" id="2785025"/>
    <lineage>
        <taxon>Bacteria</taxon>
        <taxon>Bacillati</taxon>
        <taxon>Bacillota</taxon>
        <taxon>Clostridia</taxon>
        <taxon>Lachnospirales</taxon>
        <taxon>Lachnospiraceae</taxon>
        <taxon>Anaeromicropila</taxon>
    </lineage>
</organism>
<keyword evidence="5" id="KW-0472">Membrane</keyword>
<dbReference type="PROSITE" id="PS50111">
    <property type="entry name" value="CHEMOTAXIS_TRANSDUC_2"/>
    <property type="match status" value="1"/>
</dbReference>
<evidence type="ECO:0000256" key="1">
    <source>
        <dbReference type="ARBA" id="ARBA00023224"/>
    </source>
</evidence>
<protein>
    <submittedName>
        <fullName evidence="8">Chemotaxis protein</fullName>
    </submittedName>
</protein>
<sequence length="443" mass="48555">MNVREKILHTTIYSIKFKLIIAVIVVQIFSANIGQLINATFTHGMDTLDKVGVNTNQMRGNIGLAVSSGLSIIITVFIIVLIYDRLVLRRIKKVLDYTEKLGNGDLSESLGFGGKDDISRLGNSIDKAVVNIKLLVSDISDISKMINTSSEGLLNSTKNSVSSIETIHSTSSLLTDDALNLSQNTQTANSSIEEIIDTNHKLLMKLEEALTSSNEMELRASDMKERLRSSIDNANSTYIEKQQNILKAIEDGKIVEEIKVMSDTIKGISNQTNLLALNASIEAARAGEHGKGFVVVAEEVKKLAEQSTEAIANVEELVNQVKVVFYNLSRSSEDVLDYINHNVKGDYELLLQTGERYQGDARDIKNISTDINSSAKIISNSIEEVSKVINTVADNSERTSNYTGEINASLSEISLVMGEAADSMESQLSVAIKLEKSIERFSL</sequence>
<name>A0A7R7EHL9_9FIRM</name>
<accession>A0A7R7EHL9</accession>
<dbReference type="KEGG" id="ahb:bsdtb5_01850"/>
<feature type="domain" description="Methyl-accepting transducer" evidence="6">
    <location>
        <begin position="163"/>
        <end position="414"/>
    </location>
</feature>
<dbReference type="GO" id="GO:0007165">
    <property type="term" value="P:signal transduction"/>
    <property type="evidence" value="ECO:0007669"/>
    <property type="project" value="UniProtKB-KW"/>
</dbReference>
<keyword evidence="9" id="KW-1185">Reference proteome</keyword>
<feature type="domain" description="HAMP" evidence="7">
    <location>
        <begin position="85"/>
        <end position="137"/>
    </location>
</feature>
<dbReference type="GO" id="GO:0016020">
    <property type="term" value="C:membrane"/>
    <property type="evidence" value="ECO:0007669"/>
    <property type="project" value="InterPro"/>
</dbReference>
<evidence type="ECO:0000259" key="7">
    <source>
        <dbReference type="PROSITE" id="PS50885"/>
    </source>
</evidence>
<keyword evidence="1 3" id="KW-0807">Transducer</keyword>
<dbReference type="InterPro" id="IPR003660">
    <property type="entry name" value="HAMP_dom"/>
</dbReference>
<dbReference type="SUPFAM" id="SSF58104">
    <property type="entry name" value="Methyl-accepting chemotaxis protein (MCP) signaling domain"/>
    <property type="match status" value="1"/>
</dbReference>
<keyword evidence="4" id="KW-0175">Coiled coil</keyword>
<evidence type="ECO:0000256" key="4">
    <source>
        <dbReference type="SAM" id="Coils"/>
    </source>
</evidence>
<evidence type="ECO:0000313" key="9">
    <source>
        <dbReference type="Proteomes" id="UP000595897"/>
    </source>
</evidence>
<dbReference type="SMART" id="SM00283">
    <property type="entry name" value="MA"/>
    <property type="match status" value="1"/>
</dbReference>
<dbReference type="RefSeq" id="WP_271714195.1">
    <property type="nucleotide sequence ID" value="NZ_AP024169.1"/>
</dbReference>
<feature type="coiled-coil region" evidence="4">
    <location>
        <begin position="206"/>
        <end position="244"/>
    </location>
</feature>
<dbReference type="PANTHER" id="PTHR32089:SF112">
    <property type="entry name" value="LYSOZYME-LIKE PROTEIN-RELATED"/>
    <property type="match status" value="1"/>
</dbReference>
<comment type="similarity">
    <text evidence="2">Belongs to the methyl-accepting chemotaxis (MCP) protein family.</text>
</comment>
<feature type="transmembrane region" description="Helical" evidence="5">
    <location>
        <begin position="61"/>
        <end position="83"/>
    </location>
</feature>
<feature type="transmembrane region" description="Helical" evidence="5">
    <location>
        <begin position="20"/>
        <end position="41"/>
    </location>
</feature>
<dbReference type="Proteomes" id="UP000595897">
    <property type="component" value="Chromosome"/>
</dbReference>